<dbReference type="Pfam" id="PF18435">
    <property type="entry name" value="EstA_Ig_like"/>
    <property type="match status" value="1"/>
</dbReference>
<feature type="chain" id="PRO_5045351090" evidence="2">
    <location>
        <begin position="26"/>
        <end position="470"/>
    </location>
</feature>
<evidence type="ECO:0000259" key="4">
    <source>
        <dbReference type="Pfam" id="PF18435"/>
    </source>
</evidence>
<dbReference type="EMBL" id="AP024849">
    <property type="protein sequence ID" value="BCZ48956.1"/>
    <property type="molecule type" value="Genomic_DNA"/>
</dbReference>
<feature type="domain" description="Esterase Ig-like N-terminal" evidence="4">
    <location>
        <begin position="37"/>
        <end position="167"/>
    </location>
</feature>
<keyword evidence="6" id="KW-1185">Reference proteome</keyword>
<name>A0ABN6J4T8_9CLOT</name>
<organism evidence="5 6">
    <name type="scientific">Clostridium gelidum</name>
    <dbReference type="NCBI Taxonomy" id="704125"/>
    <lineage>
        <taxon>Bacteria</taxon>
        <taxon>Bacillati</taxon>
        <taxon>Bacillota</taxon>
        <taxon>Clostridia</taxon>
        <taxon>Eubacteriales</taxon>
        <taxon>Clostridiaceae</taxon>
        <taxon>Clostridium</taxon>
    </lineage>
</organism>
<dbReference type="PANTHER" id="PTHR43037">
    <property type="entry name" value="UNNAMED PRODUCT-RELATED"/>
    <property type="match status" value="1"/>
</dbReference>
<feature type="signal peptide" evidence="2">
    <location>
        <begin position="1"/>
        <end position="25"/>
    </location>
</feature>
<dbReference type="Pfam" id="PF02230">
    <property type="entry name" value="Abhydrolase_2"/>
    <property type="match status" value="1"/>
</dbReference>
<sequence>MNKNLKKISLITSMLLLVTGTTVSAATVTNTINVEPKYTTVTEGFDWGPAITKVTLNMNTTLKEGSVSAKTFNVKSERKYNGIDWTKLGTSANPTYIYMDYDKIVDRVVTDAYVSDENGNKAAVGEYVTIEMKVGPNLAEGSPFDYDLKSGLNKYVNTSYIISLNKDEKILNKDSVNVLITATNANDKAGNKTLISDDFDLNGVSSYKDGKYGDITLHYASYAPKEDNKKNPLVIWLHGAGEGGADPTISITGNKAVNLATDKIQNIFDGAYILAPQSDTMWMNDGTGAYTKDGTSKYTKSLMNLIDNYVKFHPDIDTSRIYIGGCSNGGFMTMNMIMNYPKYFAAAYPVCEAYSDVWITDNMLNGIKDLPIWFTQAATDKTVAPDKHTIPTYKRLIALGAKSVHFSYFDNVSDTTGLYKDANGKAYEYNGHWSWIYTLNNESIKDFDGSNVKLNGKDTTIMEWLANQSK</sequence>
<reference evidence="6" key="1">
    <citation type="submission" date="2021-07" db="EMBL/GenBank/DDBJ databases">
        <title>Complete genome sequencing of a Clostridium isolate.</title>
        <authorList>
            <person name="Ueki A."/>
            <person name="Tonouchi A."/>
        </authorList>
    </citation>
    <scope>NUCLEOTIDE SEQUENCE [LARGE SCALE GENOMIC DNA]</scope>
    <source>
        <strain evidence="6">C5S11</strain>
    </source>
</reference>
<dbReference type="InterPro" id="IPR041172">
    <property type="entry name" value="EstA_Ig-like_N"/>
</dbReference>
<gene>
    <name evidence="5" type="ORF">psyc5s11_50230</name>
</gene>
<dbReference type="PANTHER" id="PTHR43037:SF1">
    <property type="entry name" value="BLL1128 PROTEIN"/>
    <property type="match status" value="1"/>
</dbReference>
<evidence type="ECO:0000313" key="6">
    <source>
        <dbReference type="Proteomes" id="UP000824633"/>
    </source>
</evidence>
<accession>A0ABN6J4T8</accession>
<dbReference type="InterPro" id="IPR029058">
    <property type="entry name" value="AB_hydrolase_fold"/>
</dbReference>
<dbReference type="InterPro" id="IPR050955">
    <property type="entry name" value="Plant_Biomass_Hydrol_Est"/>
</dbReference>
<dbReference type="SUPFAM" id="SSF53474">
    <property type="entry name" value="alpha/beta-Hydrolases"/>
    <property type="match status" value="1"/>
</dbReference>
<keyword evidence="1 2" id="KW-0732">Signal</keyword>
<dbReference type="Gene3D" id="3.40.50.1820">
    <property type="entry name" value="alpha/beta hydrolase"/>
    <property type="match status" value="1"/>
</dbReference>
<protein>
    <submittedName>
        <fullName evidence="5">Uncharacterized protein</fullName>
    </submittedName>
</protein>
<evidence type="ECO:0000256" key="1">
    <source>
        <dbReference type="ARBA" id="ARBA00022729"/>
    </source>
</evidence>
<proteinExistence type="predicted"/>
<evidence type="ECO:0000313" key="5">
    <source>
        <dbReference type="EMBL" id="BCZ48956.1"/>
    </source>
</evidence>
<feature type="domain" description="Phospholipase/carboxylesterase/thioesterase" evidence="3">
    <location>
        <begin position="227"/>
        <end position="404"/>
    </location>
</feature>
<dbReference type="Gene3D" id="2.60.40.2180">
    <property type="match status" value="1"/>
</dbReference>
<evidence type="ECO:0000256" key="2">
    <source>
        <dbReference type="SAM" id="SignalP"/>
    </source>
</evidence>
<dbReference type="InterPro" id="IPR003140">
    <property type="entry name" value="PLipase/COase/thioEstase"/>
</dbReference>
<dbReference type="RefSeq" id="WP_224035181.1">
    <property type="nucleotide sequence ID" value="NZ_AP024849.1"/>
</dbReference>
<evidence type="ECO:0000259" key="3">
    <source>
        <dbReference type="Pfam" id="PF02230"/>
    </source>
</evidence>
<dbReference type="Proteomes" id="UP000824633">
    <property type="component" value="Chromosome"/>
</dbReference>